<dbReference type="InterPro" id="IPR028994">
    <property type="entry name" value="Integrin_alpha_N"/>
</dbReference>
<dbReference type="SUPFAM" id="SSF69318">
    <property type="entry name" value="Integrin alpha N-terminal domain"/>
    <property type="match status" value="1"/>
</dbReference>
<dbReference type="Gene3D" id="2.130.10.130">
    <property type="entry name" value="Integrin alpha, N-terminal"/>
    <property type="match status" value="1"/>
</dbReference>
<protein>
    <submittedName>
        <fullName evidence="4">Por secretion system C-terminal sorting domain-containing protein</fullName>
    </submittedName>
</protein>
<dbReference type="GO" id="GO:0004601">
    <property type="term" value="F:peroxidase activity"/>
    <property type="evidence" value="ECO:0007669"/>
    <property type="project" value="InterPro"/>
</dbReference>
<gene>
    <name evidence="4" type="ORF">SAMN04488028_107132</name>
</gene>
<dbReference type="InterPro" id="IPR011519">
    <property type="entry name" value="UnbV_ASPIC"/>
</dbReference>
<organism evidence="4 5">
    <name type="scientific">Reichenbachiella agariperforans</name>
    <dbReference type="NCBI Taxonomy" id="156994"/>
    <lineage>
        <taxon>Bacteria</taxon>
        <taxon>Pseudomonadati</taxon>
        <taxon>Bacteroidota</taxon>
        <taxon>Cytophagia</taxon>
        <taxon>Cytophagales</taxon>
        <taxon>Reichenbachiellaceae</taxon>
        <taxon>Reichenbachiella</taxon>
    </lineage>
</organism>
<name>A0A1M6UIK1_REIAG</name>
<dbReference type="InterPro" id="IPR026444">
    <property type="entry name" value="Secre_tail"/>
</dbReference>
<evidence type="ECO:0000313" key="5">
    <source>
        <dbReference type="Proteomes" id="UP000184474"/>
    </source>
</evidence>
<dbReference type="NCBIfam" id="TIGR04183">
    <property type="entry name" value="Por_Secre_tail"/>
    <property type="match status" value="1"/>
</dbReference>
<dbReference type="Gene3D" id="1.10.606.10">
    <property type="entry name" value="Vanadium-containing Chloroperoxidase, domain 2"/>
    <property type="match status" value="1"/>
</dbReference>
<sequence>MSVKITISIVFGLSLCLLCDQLCAQRFEKRQLTSLEKVGGQNGIAVADFDQDGDLDVVMVERSEQAHPRRGGRTVLLANQNNGSFLDVTVESGISTYYNYGKEAESDMGTNKGAAWADFNNDGYPDLFLTMKNRCFLYKNLGGHFIDMTEQAGLPRIDTCNNAGSAWLDYDNDGLLDVFVSKYGGCSSNRLFHNNGNETFTEVSEAAGVGGEQLHTWMALPVDHNEDGWMDLLVINEFSTPNELFINQQDGSFMDEATDANILDIEDSMGSDLGDVDGDGDLDVYITSNGLSSLFIKEGNAYIDRSGSLGTGNAGWGWATRFFDFDLDTDLDILAVNGYIDTYVETSRLFENQLAQGELRFQDVALNNEMTRKGVSFGSEVFDYDNDGDLDLIEGNAYGSPQFFENRTIEQADLAKHWLQIELVGVVANRDAYGAVVSVTHASNTWTGSNHGVGFLSQSKRPIHFGFGEYSGVVDVVVRWPGGAEQSFRSVGLDQFVRITEGDDDVEVLMRESSTKPMGCTDPHACNYDDKAVQNDGSCEYLPQPEIIGETQSRPLSRSVYGVQNAVGDFDWQWGCTQGKIVNGQGTPQIEVEWGVAEQAEIMLTQIGECHSESARLGVSLDVQSSIEGNHSVARLWNELLLGAIRKDYARPTVHARNLFHTSVVMYDVWAAVTGQGQPYFLGNQWGNYQLPFEGFATADQTLDAHKAISYAMYRLLTHRFKDSPGAEQSLASFDELMAALGYDPSFLSTDYHLGDAGALGNYVAQGMIAFGLQDGSNELNNYANRYYRPVNDPMNPFESESILGINPNRWQPLAINGFIDQSGNNQEGGAAKFLSPEWGRVQPFALNESDLSVKSGSTNDYWVYHDPGSPPLLTSTEKQEYQWGFSMVSVWGGHLDPSDGVMWDISPGGIGNVALESIPSSFEEYDQFYAYQDGGDTGLGRETNPVTGAAYKPNRVPRGDYTRVLAEFWADGPDSETPPGHWFTLLNYVHDHEQFEAKMEGIGETLAPLEWDVKAYFALGGAMHDAAIAAWGIKGWYDYVRPVTAIRYMAERGQSSDVAKANYHERGMPLVAGRIELIEEGDPLAGDQGENLGQIKLYSWRGHNRVSDPATDVAGAGWILAKEWWPYQRPSFVTPPFAGYISGHSTYSRAAAEVLTRLTGSSYFPGGMGVFIAKKDEFLVFEKGPSVDVALQWATYQDASDQCSLSRIWGGIHPPADDIPGRKIGALIGNRSFEKAKTYFNSTLLASEQQEKAKYFSPFPNPVHSGDQITLPGYGGEFLTVYDMMGRKVYDGYTEGSKEGHSSVDLTGVEKGLYIFAVGKEKYKILIE</sequence>
<dbReference type="STRING" id="156994.SAMN04488028_107132"/>
<dbReference type="InterPro" id="IPR052559">
    <property type="entry name" value="V-haloperoxidase"/>
</dbReference>
<keyword evidence="5" id="KW-1185">Reference proteome</keyword>
<evidence type="ECO:0000259" key="2">
    <source>
        <dbReference type="Pfam" id="PF07593"/>
    </source>
</evidence>
<dbReference type="Pfam" id="PF07593">
    <property type="entry name" value="UnbV_ASPIC"/>
    <property type="match status" value="1"/>
</dbReference>
<dbReference type="Proteomes" id="UP000184474">
    <property type="component" value="Unassembled WGS sequence"/>
</dbReference>
<dbReference type="InterPro" id="IPR016119">
    <property type="entry name" value="Br/Cl_peroxidase_C"/>
</dbReference>
<reference evidence="5" key="1">
    <citation type="submission" date="2016-11" db="EMBL/GenBank/DDBJ databases">
        <authorList>
            <person name="Varghese N."/>
            <person name="Submissions S."/>
        </authorList>
    </citation>
    <scope>NUCLEOTIDE SEQUENCE [LARGE SCALE GENOMIC DNA]</scope>
    <source>
        <strain evidence="5">DSM 26134</strain>
    </source>
</reference>
<proteinExistence type="predicted"/>
<dbReference type="SUPFAM" id="SSF48317">
    <property type="entry name" value="Acid phosphatase/Vanadium-dependent haloperoxidase"/>
    <property type="match status" value="1"/>
</dbReference>
<dbReference type="CDD" id="cd03398">
    <property type="entry name" value="PAP2_haloperoxidase"/>
    <property type="match status" value="1"/>
</dbReference>
<feature type="domain" description="DUF6851" evidence="3">
    <location>
        <begin position="704"/>
        <end position="813"/>
    </location>
</feature>
<dbReference type="PANTHER" id="PTHR34599">
    <property type="entry name" value="PEROXIDASE-RELATED"/>
    <property type="match status" value="1"/>
</dbReference>
<feature type="domain" description="ASPIC/UnbV" evidence="2">
    <location>
        <begin position="432"/>
        <end position="497"/>
    </location>
</feature>
<evidence type="ECO:0000313" key="4">
    <source>
        <dbReference type="EMBL" id="SHK68980.1"/>
    </source>
</evidence>
<evidence type="ECO:0000259" key="3">
    <source>
        <dbReference type="Pfam" id="PF21167"/>
    </source>
</evidence>
<dbReference type="PANTHER" id="PTHR34599:SF2">
    <property type="entry name" value="TRAF-TYPE DOMAIN-CONTAINING PROTEIN"/>
    <property type="match status" value="1"/>
</dbReference>
<dbReference type="InterPro" id="IPR013517">
    <property type="entry name" value="FG-GAP"/>
</dbReference>
<evidence type="ECO:0000256" key="1">
    <source>
        <dbReference type="ARBA" id="ARBA00022729"/>
    </source>
</evidence>
<dbReference type="InterPro" id="IPR049283">
    <property type="entry name" value="DUF6851"/>
</dbReference>
<dbReference type="InterPro" id="IPR036938">
    <property type="entry name" value="PAP2/HPO_sf"/>
</dbReference>
<dbReference type="EMBL" id="FRAA01000007">
    <property type="protein sequence ID" value="SHK68980.1"/>
    <property type="molecule type" value="Genomic_DNA"/>
</dbReference>
<accession>A0A1M6UIK1</accession>
<dbReference type="Pfam" id="PF21167">
    <property type="entry name" value="DUF6851"/>
    <property type="match status" value="1"/>
</dbReference>
<dbReference type="Pfam" id="PF13517">
    <property type="entry name" value="FG-GAP_3"/>
    <property type="match status" value="3"/>
</dbReference>
<keyword evidence="1" id="KW-0732">Signal</keyword>